<dbReference type="AlphaFoldDB" id="A0A292YIH7"/>
<comment type="caution">
    <text evidence="1">The sequence shown here is derived from an EMBL/GenBank/DDBJ whole genome shotgun (WGS) entry which is preliminary data.</text>
</comment>
<proteinExistence type="predicted"/>
<dbReference type="Proteomes" id="UP000217785">
    <property type="component" value="Unassembled WGS sequence"/>
</dbReference>
<evidence type="ECO:0000313" key="2">
    <source>
        <dbReference type="Proteomes" id="UP000217785"/>
    </source>
</evidence>
<sequence length="144" mass="16522">MTLIEMLVGVVVLSLLILTVTGWFHLWNQTAGLVENSVRARVQTETALRILREDFRNATEVLTTGSELVFRNGERERIRYSMSEHGNLIRSLEGRGASVAATNIVNWHVERYGHEGVLVTFRLERSGRQWEKKVVLARRGLYEE</sequence>
<evidence type="ECO:0008006" key="3">
    <source>
        <dbReference type="Google" id="ProtNLM"/>
    </source>
</evidence>
<protein>
    <recommendedName>
        <fullName evidence="3">Prepilin-type N-terminal cleavage/methylation domain-containing protein</fullName>
    </recommendedName>
</protein>
<dbReference type="EMBL" id="BDUF01000068">
    <property type="protein sequence ID" value="GAX90867.1"/>
    <property type="molecule type" value="Genomic_DNA"/>
</dbReference>
<keyword evidence="2" id="KW-1185">Reference proteome</keyword>
<gene>
    <name evidence="1" type="ORF">EFBL_2509</name>
</gene>
<accession>A0A292YIH7</accession>
<organism evidence="1 2">
    <name type="scientific">Effusibacillus lacus</name>
    <dbReference type="NCBI Taxonomy" id="1348429"/>
    <lineage>
        <taxon>Bacteria</taxon>
        <taxon>Bacillati</taxon>
        <taxon>Bacillota</taxon>
        <taxon>Bacilli</taxon>
        <taxon>Bacillales</taxon>
        <taxon>Alicyclobacillaceae</taxon>
        <taxon>Effusibacillus</taxon>
    </lineage>
</organism>
<reference evidence="2" key="1">
    <citation type="submission" date="2017-07" db="EMBL/GenBank/DDBJ databases">
        <title>Draft genome sequence of Effusibacillus lacus strain skLN1.</title>
        <authorList>
            <person name="Watanabe M."/>
            <person name="Kojima H."/>
            <person name="Fukui M."/>
        </authorList>
    </citation>
    <scope>NUCLEOTIDE SEQUENCE [LARGE SCALE GENOMIC DNA]</scope>
    <source>
        <strain evidence="2">skLN1</strain>
    </source>
</reference>
<evidence type="ECO:0000313" key="1">
    <source>
        <dbReference type="EMBL" id="GAX90867.1"/>
    </source>
</evidence>
<name>A0A292YIH7_9BACL</name>